<keyword evidence="2" id="KW-1185">Reference proteome</keyword>
<organism evidence="1 2">
    <name type="scientific">Caerostris extrusa</name>
    <name type="common">Bark spider</name>
    <name type="synonym">Caerostris bankana</name>
    <dbReference type="NCBI Taxonomy" id="172846"/>
    <lineage>
        <taxon>Eukaryota</taxon>
        <taxon>Metazoa</taxon>
        <taxon>Ecdysozoa</taxon>
        <taxon>Arthropoda</taxon>
        <taxon>Chelicerata</taxon>
        <taxon>Arachnida</taxon>
        <taxon>Araneae</taxon>
        <taxon>Araneomorphae</taxon>
        <taxon>Entelegynae</taxon>
        <taxon>Araneoidea</taxon>
        <taxon>Araneidae</taxon>
        <taxon>Caerostris</taxon>
    </lineage>
</organism>
<accession>A0AAV4N914</accession>
<reference evidence="1 2" key="1">
    <citation type="submission" date="2021-06" db="EMBL/GenBank/DDBJ databases">
        <title>Caerostris extrusa draft genome.</title>
        <authorList>
            <person name="Kono N."/>
            <person name="Arakawa K."/>
        </authorList>
    </citation>
    <scope>NUCLEOTIDE SEQUENCE [LARGE SCALE GENOMIC DNA]</scope>
</reference>
<name>A0AAV4N914_CAEEX</name>
<proteinExistence type="predicted"/>
<gene>
    <name evidence="1" type="primary">Hormad1</name>
    <name evidence="1" type="ORF">CEXT_121711</name>
</gene>
<dbReference type="Proteomes" id="UP001054945">
    <property type="component" value="Unassembled WGS sequence"/>
</dbReference>
<dbReference type="EMBL" id="BPLR01020592">
    <property type="protein sequence ID" value="GIX80418.1"/>
    <property type="molecule type" value="Genomic_DNA"/>
</dbReference>
<comment type="caution">
    <text evidence="1">The sequence shown here is derived from an EMBL/GenBank/DDBJ whole genome shotgun (WGS) entry which is preliminary data.</text>
</comment>
<evidence type="ECO:0000313" key="2">
    <source>
        <dbReference type="Proteomes" id="UP001054945"/>
    </source>
</evidence>
<sequence>MKCPCGTSKMEFCMTRRAVFFLCLDRQSITKSVIEKSLGCSKIMINTIIQNLVDDDFIKPQANTNSYNVEHSNLNNYGIQKYFPSTENNDNEEPIGETLEEMESLQEQAITMIENSIKRVDLNLHDVSPNVMTHKSLKRKASSEVVNLDDSENLFQTSKRPRIKRRAKRI</sequence>
<protein>
    <submittedName>
        <fullName evidence="1">HORMA domain-containing protein 1</fullName>
    </submittedName>
</protein>
<dbReference type="AlphaFoldDB" id="A0AAV4N914"/>
<evidence type="ECO:0000313" key="1">
    <source>
        <dbReference type="EMBL" id="GIX80418.1"/>
    </source>
</evidence>